<feature type="binding site" evidence="10">
    <location>
        <position position="66"/>
    </location>
    <ligand>
        <name>Na(+)</name>
        <dbReference type="ChEBI" id="CHEBI:29101"/>
        <note>structural</note>
    </ligand>
</feature>
<name>A0A0D5A3Z8_PROMR</name>
<evidence type="ECO:0000256" key="2">
    <source>
        <dbReference type="ARBA" id="ARBA00022475"/>
    </source>
</evidence>
<feature type="binding site" evidence="10">
    <location>
        <position position="63"/>
    </location>
    <ligand>
        <name>Na(+)</name>
        <dbReference type="ChEBI" id="CHEBI:29101"/>
        <note>structural</note>
    </ligand>
</feature>
<evidence type="ECO:0000256" key="4">
    <source>
        <dbReference type="ARBA" id="ARBA00022989"/>
    </source>
</evidence>
<keyword evidence="4 10" id="KW-1133">Transmembrane helix</keyword>
<protein>
    <recommendedName>
        <fullName evidence="10">Fluoride-specific ion channel FluC</fullName>
    </recommendedName>
</protein>
<dbReference type="HAMAP" id="MF_00454">
    <property type="entry name" value="FluC"/>
    <property type="match status" value="1"/>
</dbReference>
<evidence type="ECO:0000256" key="5">
    <source>
        <dbReference type="ARBA" id="ARBA00023136"/>
    </source>
</evidence>
<comment type="function">
    <text evidence="9 10">Fluoride-specific ion channel. Important for reducing fluoride concentration in the cell, thus reducing its toxicity.</text>
</comment>
<dbReference type="GO" id="GO:0062054">
    <property type="term" value="F:fluoride channel activity"/>
    <property type="evidence" value="ECO:0007669"/>
    <property type="project" value="UniProtKB-UniRule"/>
</dbReference>
<feature type="transmembrane region" description="Helical" evidence="10">
    <location>
        <begin position="30"/>
        <end position="48"/>
    </location>
</feature>
<dbReference type="Pfam" id="PF02537">
    <property type="entry name" value="CRCB"/>
    <property type="match status" value="1"/>
</dbReference>
<comment type="catalytic activity">
    <reaction evidence="8">
        <text>fluoride(in) = fluoride(out)</text>
        <dbReference type="Rhea" id="RHEA:76159"/>
        <dbReference type="ChEBI" id="CHEBI:17051"/>
    </reaction>
    <physiologicalReaction direction="left-to-right" evidence="8">
        <dbReference type="Rhea" id="RHEA:76160"/>
    </physiologicalReaction>
</comment>
<dbReference type="GO" id="GO:0005886">
    <property type="term" value="C:plasma membrane"/>
    <property type="evidence" value="ECO:0007669"/>
    <property type="project" value="UniProtKB-SubCell"/>
</dbReference>
<sequence length="112" mass="12761">MENLFKKNNLFLISIGAVPAAIFRWQIDKIWIVNIVGCFLLGFINSLPIPRKYKLVFGFSFCGSLTSYSGWSLKLFELISHGFYKLFFLNSILAVLIGCFAFAFGHLLAKHF</sequence>
<keyword evidence="2 10" id="KW-1003">Cell membrane</keyword>
<dbReference type="GO" id="GO:0046872">
    <property type="term" value="F:metal ion binding"/>
    <property type="evidence" value="ECO:0007669"/>
    <property type="project" value="UniProtKB-KW"/>
</dbReference>
<evidence type="ECO:0000256" key="7">
    <source>
        <dbReference type="ARBA" id="ARBA00035120"/>
    </source>
</evidence>
<reference evidence="11" key="1">
    <citation type="submission" date="2014-06" db="EMBL/GenBank/DDBJ databases">
        <authorList>
            <person name="Berube P.M."/>
        </authorList>
    </citation>
    <scope>NUCLEOTIDE SEQUENCE</scope>
    <source>
        <strain evidence="11">P0903-H212</strain>
    </source>
</reference>
<dbReference type="AlphaFoldDB" id="A0A0D5A3Z8"/>
<comment type="subcellular location">
    <subcellularLocation>
        <location evidence="1 10">Cell membrane</location>
        <topology evidence="1 10">Multi-pass membrane protein</topology>
    </subcellularLocation>
</comment>
<evidence type="ECO:0000256" key="6">
    <source>
        <dbReference type="ARBA" id="ARBA00023303"/>
    </source>
</evidence>
<evidence type="ECO:0000256" key="8">
    <source>
        <dbReference type="ARBA" id="ARBA00035585"/>
    </source>
</evidence>
<keyword evidence="10" id="KW-0915">Sodium</keyword>
<dbReference type="GO" id="GO:0140114">
    <property type="term" value="P:cellular detoxification of fluoride"/>
    <property type="evidence" value="ECO:0007669"/>
    <property type="project" value="UniProtKB-UniRule"/>
</dbReference>
<dbReference type="InterPro" id="IPR003691">
    <property type="entry name" value="FluC"/>
</dbReference>
<keyword evidence="10" id="KW-0813">Transport</keyword>
<organism evidence="11">
    <name type="scientific">Prochlorococcus marinus str. P0903-H212</name>
    <dbReference type="NCBI Taxonomy" id="1622208"/>
    <lineage>
        <taxon>Bacteria</taxon>
        <taxon>Bacillati</taxon>
        <taxon>Cyanobacteriota</taxon>
        <taxon>Cyanophyceae</taxon>
        <taxon>Synechococcales</taxon>
        <taxon>Prochlorococcaceae</taxon>
        <taxon>Prochlorococcus</taxon>
    </lineage>
</organism>
<feature type="transmembrane region" description="Helical" evidence="10">
    <location>
        <begin position="83"/>
        <end position="109"/>
    </location>
</feature>
<comment type="similarity">
    <text evidence="7 10">Belongs to the fluoride channel Fluc/FEX (TC 1.A.43) family.</text>
</comment>
<keyword evidence="5 10" id="KW-0472">Membrane</keyword>
<keyword evidence="10" id="KW-0479">Metal-binding</keyword>
<evidence type="ECO:0000256" key="10">
    <source>
        <dbReference type="HAMAP-Rule" id="MF_00454"/>
    </source>
</evidence>
<proteinExistence type="inferred from homology"/>
<keyword evidence="6 10" id="KW-0407">Ion channel</keyword>
<evidence type="ECO:0000256" key="1">
    <source>
        <dbReference type="ARBA" id="ARBA00004651"/>
    </source>
</evidence>
<accession>A0A0D5A3Z8</accession>
<evidence type="ECO:0000256" key="3">
    <source>
        <dbReference type="ARBA" id="ARBA00022692"/>
    </source>
</evidence>
<comment type="activity regulation">
    <text evidence="10">Na(+) is not transported, but it plays an essential structural role and its presence is essential for fluoride channel function.</text>
</comment>
<comment type="caution">
    <text evidence="10">Lacks conserved residue(s) required for the propagation of feature annotation.</text>
</comment>
<evidence type="ECO:0000313" key="11">
    <source>
        <dbReference type="EMBL" id="AJW30946.1"/>
    </source>
</evidence>
<gene>
    <name evidence="10" type="primary">fluC</name>
    <name evidence="10" type="synonym">crcB</name>
    <name evidence="11" type="ORF">FA03_0114</name>
</gene>
<evidence type="ECO:0000256" key="9">
    <source>
        <dbReference type="ARBA" id="ARBA00049940"/>
    </source>
</evidence>
<keyword evidence="10" id="KW-0406">Ion transport</keyword>
<keyword evidence="3 10" id="KW-0812">Transmembrane</keyword>
<dbReference type="EMBL" id="KJ947871">
    <property type="protein sequence ID" value="AJW30946.1"/>
    <property type="molecule type" value="Genomic_DNA"/>
</dbReference>